<sequence>MSYSTLTINRIVNCISFRSTSYSTRYFFIHING</sequence>
<organism evidence="1">
    <name type="scientific">Porphyridium sordidum</name>
    <name type="common">Red alga</name>
    <dbReference type="NCBI Taxonomy" id="28024"/>
    <lineage>
        <taxon>Eukaryota</taxon>
        <taxon>Rhodophyta</taxon>
        <taxon>Bangiophyceae</taxon>
        <taxon>Porphyridiales</taxon>
        <taxon>Porphyridiaceae</taxon>
        <taxon>Porphyridium</taxon>
    </lineage>
</organism>
<dbReference type="AlphaFoldDB" id="A0A1C9CDY6"/>
<gene>
    <name evidence="1" type="primary">psaM</name>
    <name evidence="1" type="ORF">Psor_136</name>
</gene>
<dbReference type="EMBL" id="KX284720">
    <property type="protein sequence ID" value="AOM66611.1"/>
    <property type="molecule type" value="Genomic_DNA"/>
</dbReference>
<name>A0A1C9CDY6_PORSO</name>
<proteinExistence type="predicted"/>
<geneLocation type="plastid" evidence="1"/>
<protein>
    <submittedName>
        <fullName evidence="1">Photosystem I subunit XII</fullName>
    </submittedName>
</protein>
<accession>A0A1C9CDY6</accession>
<keyword evidence="1" id="KW-0934">Plastid</keyword>
<evidence type="ECO:0000313" key="1">
    <source>
        <dbReference type="EMBL" id="AOM66611.1"/>
    </source>
</evidence>
<reference evidence="1" key="1">
    <citation type="journal article" date="2016" name="BMC Biol.">
        <title>Parallel evolution of highly conserved plastid genome architecture in red seaweeds and seed plants.</title>
        <authorList>
            <person name="Lee J."/>
            <person name="Cho C.H."/>
            <person name="Park S.I."/>
            <person name="Choi J.W."/>
            <person name="Song H.S."/>
            <person name="West J.A."/>
            <person name="Bhattacharya D."/>
            <person name="Yoon H.S."/>
        </authorList>
    </citation>
    <scope>NUCLEOTIDE SEQUENCE</scope>
</reference>
<dbReference type="RefSeq" id="YP_009297268.1">
    <property type="nucleotide sequence ID" value="NC_031175.1"/>
</dbReference>
<dbReference type="GeneID" id="29073748"/>